<feature type="compositionally biased region" description="Low complexity" evidence="7">
    <location>
        <begin position="1145"/>
        <end position="1158"/>
    </location>
</feature>
<feature type="domain" description="C2H2-type" evidence="8">
    <location>
        <begin position="532"/>
        <end position="560"/>
    </location>
</feature>
<dbReference type="Pfam" id="PF00096">
    <property type="entry name" value="zf-C2H2"/>
    <property type="match status" value="3"/>
</dbReference>
<feature type="domain" description="C2H2-type" evidence="8">
    <location>
        <begin position="1329"/>
        <end position="1351"/>
    </location>
</feature>
<evidence type="ECO:0000256" key="5">
    <source>
        <dbReference type="PROSITE-ProRule" id="PRU00042"/>
    </source>
</evidence>
<dbReference type="PANTHER" id="PTHR24379:SF121">
    <property type="entry name" value="C2H2-TYPE DOMAIN-CONTAINING PROTEIN"/>
    <property type="match status" value="1"/>
</dbReference>
<dbReference type="PROSITE" id="PS00028">
    <property type="entry name" value="ZINC_FINGER_C2H2_1"/>
    <property type="match status" value="17"/>
</dbReference>
<evidence type="ECO:0000259" key="9">
    <source>
        <dbReference type="PROSITE" id="PS51915"/>
    </source>
</evidence>
<dbReference type="OrthoDB" id="6077919at2759"/>
<dbReference type="PROSITE" id="PS51915">
    <property type="entry name" value="ZAD"/>
    <property type="match status" value="1"/>
</dbReference>
<dbReference type="Gene3D" id="3.40.1800.20">
    <property type="match status" value="1"/>
</dbReference>
<evidence type="ECO:0000313" key="11">
    <source>
        <dbReference type="Proteomes" id="UP001153620"/>
    </source>
</evidence>
<feature type="region of interest" description="Disordered" evidence="7">
    <location>
        <begin position="1353"/>
        <end position="1474"/>
    </location>
</feature>
<name>A0A9N9RPE0_9DIPT</name>
<dbReference type="Pfam" id="PF13894">
    <property type="entry name" value="zf-C2H2_4"/>
    <property type="match status" value="1"/>
</dbReference>
<feature type="compositionally biased region" description="Polar residues" evidence="7">
    <location>
        <begin position="1061"/>
        <end position="1076"/>
    </location>
</feature>
<feature type="binding site" evidence="6">
    <location>
        <position position="38"/>
    </location>
    <ligand>
        <name>Zn(2+)</name>
        <dbReference type="ChEBI" id="CHEBI:29105"/>
    </ligand>
</feature>
<keyword evidence="2" id="KW-0677">Repeat</keyword>
<feature type="region of interest" description="Disordered" evidence="7">
    <location>
        <begin position="1061"/>
        <end position="1090"/>
    </location>
</feature>
<feature type="domain" description="C2H2-type" evidence="8">
    <location>
        <begin position="1512"/>
        <end position="1536"/>
    </location>
</feature>
<feature type="domain" description="C2H2-type" evidence="8">
    <location>
        <begin position="469"/>
        <end position="492"/>
    </location>
</feature>
<feature type="compositionally biased region" description="Acidic residues" evidence="7">
    <location>
        <begin position="1306"/>
        <end position="1322"/>
    </location>
</feature>
<feature type="region of interest" description="Disordered" evidence="7">
    <location>
        <begin position="1288"/>
        <end position="1327"/>
    </location>
</feature>
<dbReference type="EMBL" id="OU895878">
    <property type="protein sequence ID" value="CAG9802259.1"/>
    <property type="molecule type" value="Genomic_DNA"/>
</dbReference>
<accession>A0A9N9RPE0</accession>
<feature type="region of interest" description="Disordered" evidence="7">
    <location>
        <begin position="250"/>
        <end position="274"/>
    </location>
</feature>
<feature type="domain" description="C2H2-type" evidence="8">
    <location>
        <begin position="761"/>
        <end position="784"/>
    </location>
</feature>
<dbReference type="Gene3D" id="3.30.160.60">
    <property type="entry name" value="Classic Zinc Finger"/>
    <property type="match status" value="8"/>
</dbReference>
<keyword evidence="1 6" id="KW-0479">Metal-binding</keyword>
<feature type="compositionally biased region" description="Low complexity" evidence="7">
    <location>
        <begin position="1449"/>
        <end position="1458"/>
    </location>
</feature>
<dbReference type="PANTHER" id="PTHR24379">
    <property type="entry name" value="KRAB AND ZINC FINGER DOMAIN-CONTAINING"/>
    <property type="match status" value="1"/>
</dbReference>
<protein>
    <submittedName>
        <fullName evidence="10">Uncharacterized protein</fullName>
    </submittedName>
</protein>
<feature type="domain" description="C2H2-type" evidence="8">
    <location>
        <begin position="865"/>
        <end position="893"/>
    </location>
</feature>
<dbReference type="GO" id="GO:0008270">
    <property type="term" value="F:zinc ion binding"/>
    <property type="evidence" value="ECO:0007669"/>
    <property type="project" value="UniProtKB-UniRule"/>
</dbReference>
<keyword evidence="11" id="KW-1185">Reference proteome</keyword>
<dbReference type="GO" id="GO:0005634">
    <property type="term" value="C:nucleus"/>
    <property type="evidence" value="ECO:0007669"/>
    <property type="project" value="InterPro"/>
</dbReference>
<dbReference type="Pfam" id="PF07776">
    <property type="entry name" value="zf-AD"/>
    <property type="match status" value="1"/>
</dbReference>
<feature type="region of interest" description="Disordered" evidence="7">
    <location>
        <begin position="732"/>
        <end position="753"/>
    </location>
</feature>
<reference evidence="10" key="1">
    <citation type="submission" date="2022-01" db="EMBL/GenBank/DDBJ databases">
        <authorList>
            <person name="King R."/>
        </authorList>
    </citation>
    <scope>NUCLEOTIDE SEQUENCE</scope>
</reference>
<feature type="region of interest" description="Disordered" evidence="7">
    <location>
        <begin position="165"/>
        <end position="237"/>
    </location>
</feature>
<dbReference type="SMART" id="SM00868">
    <property type="entry name" value="zf-AD"/>
    <property type="match status" value="2"/>
</dbReference>
<feature type="domain" description="C2H2-type" evidence="8">
    <location>
        <begin position="1166"/>
        <end position="1194"/>
    </location>
</feature>
<dbReference type="InterPro" id="IPR036236">
    <property type="entry name" value="Znf_C2H2_sf"/>
</dbReference>
<evidence type="ECO:0000256" key="1">
    <source>
        <dbReference type="ARBA" id="ARBA00022723"/>
    </source>
</evidence>
<feature type="region of interest" description="Disordered" evidence="7">
    <location>
        <begin position="1023"/>
        <end position="1045"/>
    </location>
</feature>
<evidence type="ECO:0000256" key="7">
    <source>
        <dbReference type="SAM" id="MobiDB-lite"/>
    </source>
</evidence>
<evidence type="ECO:0000256" key="4">
    <source>
        <dbReference type="ARBA" id="ARBA00022833"/>
    </source>
</evidence>
<feature type="domain" description="ZAD" evidence="9">
    <location>
        <begin position="36"/>
        <end position="112"/>
    </location>
</feature>
<feature type="compositionally biased region" description="Polar residues" evidence="7">
    <location>
        <begin position="168"/>
        <end position="181"/>
    </location>
</feature>
<gene>
    <name evidence="10" type="ORF">CHIRRI_LOCUS5173</name>
</gene>
<feature type="compositionally biased region" description="Acidic residues" evidence="7">
    <location>
        <begin position="1380"/>
        <end position="1448"/>
    </location>
</feature>
<dbReference type="InterPro" id="IPR013087">
    <property type="entry name" value="Znf_C2H2_type"/>
</dbReference>
<evidence type="ECO:0000256" key="3">
    <source>
        <dbReference type="ARBA" id="ARBA00022771"/>
    </source>
</evidence>
<feature type="domain" description="C2H2-type" evidence="8">
    <location>
        <begin position="934"/>
        <end position="961"/>
    </location>
</feature>
<organism evidence="10 11">
    <name type="scientific">Chironomus riparius</name>
    <dbReference type="NCBI Taxonomy" id="315576"/>
    <lineage>
        <taxon>Eukaryota</taxon>
        <taxon>Metazoa</taxon>
        <taxon>Ecdysozoa</taxon>
        <taxon>Arthropoda</taxon>
        <taxon>Hexapoda</taxon>
        <taxon>Insecta</taxon>
        <taxon>Pterygota</taxon>
        <taxon>Neoptera</taxon>
        <taxon>Endopterygota</taxon>
        <taxon>Diptera</taxon>
        <taxon>Nematocera</taxon>
        <taxon>Chironomoidea</taxon>
        <taxon>Chironomidae</taxon>
        <taxon>Chironominae</taxon>
        <taxon>Chironomus</taxon>
    </lineage>
</organism>
<sequence>MDSTKFKKPVLISSLKKRKKTVARNLGLEAMTQNRNCCRLCLAPQNECVEIFKTQAADKQPIQSKISSCVQIQVSLTDRLSVNICHSCVSYLNSWQSFKNRCDAAQRKQKIWLSTSGSDGKVQSTGQSLLKNQLNGHGNQLKPALENAQQKFQEKQAELQRRKLQELVKQQQSSDMDTSFIKSEPASDDEDEENVMELDPSQFLAQGSSDDDSENEDSRNQTQSQNGNGPPILTSLGLTHINSVSNPFASYANSDDSTNDDKSEISSNGGKSHAQIPANCTVCNMQFSNRANARRHEKNIHKIRATPIAPIQSANTSLNTSQLNTSTVSTTSAVKKKPFSVIEIDYTKPELYRHLLTPTKLTFILNNLNFLEQAQDMTCKCCSKKFPSYKFFMGHMRKKYHGLPRNVCFKCLKQFDSKGQFIGHLKRPGGSCPNLYRIVMADDSIPKNLIPSDTNLRIPAKDVLNNRVYACAICDDTFRLKSDFREHVYSVHLEVTKNRETPNASCINCNEAFTDSAVRRRHFNNLDCIVYIVCNTCGEQFPSQSVYLDHVYQTHLNSKAQENAEETILFEEAPEDQSQSTAISPANKSIQKCPVCFKQYNNYYNVLRHMEAKHPDQVPQTYQCPECPNEKFSKQTYLREHLVKVHNKVDVSPRQLMQHQIANSSLQKIPAYTCKAPDCGIEFGERDKWLDHQEEVHGGKFWCMFCEHHESETDQRDAFEKHLEMTHQNSNKPQLMVNGNESDDETTATKLDQSSDATKSYKCRLCAKRIATKTGLQKHMIKVHNVGGELVKCTLCPADFANDKGLKVHLWRCHEIREADYENVLPPDLLDPYTQQQRKLKQEEEQKAIMMANESGSIAKKRTVYECPFCHIVYHSKDELIDHQKTVHAMDDPDILDPDDFVQQDYSDTNDDTKDIQGDENDMTIHEEEAEYWFQCRFCQRSFNSSKKLTIHMNSHQESTSGQDENGGYPCKECNIVYKSKKSLWVHRHKKHPRHPVPSPCDSCEKTFFDRNELIIHMQQAHPGSIPTLPNDSQKENENDGNVNESSLFTEGHWLLDSSTETNQMKAPQMPDQNSLLPKKRKRPAPSETPDGQFACDMCPKCFSNANALQVHRGWHFRSPDGRKVKDPSQMWHPDQVPPSKVRRTATPSNSSSTSPAPLTNNVIVPTCPHCNAKFASHNNLRRHIIEVHKTRDSTNSNENEVKVDRVGECTKCDVMFNTLAEWVDHKINDAKNRKTIAGQQAGYEWNCEICLKPFTRRERLMQHMLSHLNDKQMDPEVLAEHQIRLDNKVSNGQKLQHDDLSSGSEPEDDDDEQSDNEEEDDAKMPQSFSCELCSVIFSSSQELRSHVAEHFLNGSGGLSTTTPTKSIENHEENSNKLDIDEDVERELNDVEFEEAEVDFDNPNEDEDEDDVEEEEDEDGYEENGENENDENDENEEVDENDENDENSDSSGTSSSLSNQPTKVPQQQQQPQPPIGRIQVQLHRCRVCNAAYIDQYKSVECMVSHQNRNTPYKCSDCQLYFKDTKQLKDHENLCHA</sequence>
<dbReference type="SUPFAM" id="SSF57716">
    <property type="entry name" value="Glucocorticoid receptor-like (DNA-binding domain)"/>
    <property type="match status" value="1"/>
</dbReference>
<dbReference type="SUPFAM" id="SSF57667">
    <property type="entry name" value="beta-beta-alpha zinc fingers"/>
    <property type="match status" value="5"/>
</dbReference>
<dbReference type="Proteomes" id="UP001153620">
    <property type="component" value="Chromosome 2"/>
</dbReference>
<feature type="binding site" evidence="6">
    <location>
        <position position="41"/>
    </location>
    <ligand>
        <name>Zn(2+)</name>
        <dbReference type="ChEBI" id="CHEBI:29105"/>
    </ligand>
</feature>
<feature type="domain" description="C2H2-type" evidence="8">
    <location>
        <begin position="591"/>
        <end position="619"/>
    </location>
</feature>
<dbReference type="PROSITE" id="PS50157">
    <property type="entry name" value="ZINC_FINGER_C2H2_2"/>
    <property type="match status" value="14"/>
</dbReference>
<keyword evidence="3 5" id="KW-0863">Zinc-finger</keyword>
<proteinExistence type="predicted"/>
<feature type="compositionally biased region" description="Basic and acidic residues" evidence="7">
    <location>
        <begin position="1368"/>
        <end position="1379"/>
    </location>
</feature>
<evidence type="ECO:0000313" key="10">
    <source>
        <dbReference type="EMBL" id="CAG9802259.1"/>
    </source>
</evidence>
<evidence type="ECO:0000259" key="8">
    <source>
        <dbReference type="PROSITE" id="PS50157"/>
    </source>
</evidence>
<dbReference type="SMART" id="SM00355">
    <property type="entry name" value="ZnF_C2H2"/>
    <property type="match status" value="21"/>
</dbReference>
<feature type="compositionally biased region" description="Acidic residues" evidence="7">
    <location>
        <begin position="186"/>
        <end position="196"/>
    </location>
</feature>
<feature type="domain" description="C2H2-type" evidence="8">
    <location>
        <begin position="278"/>
        <end position="301"/>
    </location>
</feature>
<keyword evidence="4 6" id="KW-0862">Zinc</keyword>
<feature type="binding site" evidence="6">
    <location>
        <position position="85"/>
    </location>
    <ligand>
        <name>Zn(2+)</name>
        <dbReference type="ChEBI" id="CHEBI:29105"/>
    </ligand>
</feature>
<feature type="domain" description="C2H2-type" evidence="8">
    <location>
        <begin position="999"/>
        <end position="1027"/>
    </location>
</feature>
<feature type="region of interest" description="Disordered" evidence="7">
    <location>
        <begin position="1119"/>
        <end position="1158"/>
    </location>
</feature>
<feature type="domain" description="C2H2-type" evidence="8">
    <location>
        <begin position="1094"/>
        <end position="1121"/>
    </location>
</feature>
<reference evidence="10" key="2">
    <citation type="submission" date="2022-10" db="EMBL/GenBank/DDBJ databases">
        <authorList>
            <consortium name="ENA_rothamsted_submissions"/>
            <consortium name="culmorum"/>
            <person name="King R."/>
        </authorList>
    </citation>
    <scope>NUCLEOTIDE SEQUENCE</scope>
</reference>
<feature type="domain" description="C2H2-type" evidence="8">
    <location>
        <begin position="1246"/>
        <end position="1273"/>
    </location>
</feature>
<dbReference type="InterPro" id="IPR012934">
    <property type="entry name" value="Znf_AD"/>
</dbReference>
<evidence type="ECO:0000256" key="2">
    <source>
        <dbReference type="ARBA" id="ARBA00022737"/>
    </source>
</evidence>
<feature type="binding site" evidence="6">
    <location>
        <position position="88"/>
    </location>
    <ligand>
        <name>Zn(2+)</name>
        <dbReference type="ChEBI" id="CHEBI:29105"/>
    </ligand>
</feature>
<evidence type="ECO:0000256" key="6">
    <source>
        <dbReference type="PROSITE-ProRule" id="PRU01263"/>
    </source>
</evidence>
<feature type="domain" description="C2H2-type" evidence="8">
    <location>
        <begin position="672"/>
        <end position="700"/>
    </location>
</feature>